<feature type="chain" id="PRO_5010566605" description="Translation initiation factor IF-2" evidence="2">
    <location>
        <begin position="24"/>
        <end position="123"/>
    </location>
</feature>
<accession>A0A1U7JJE2</accession>
<keyword evidence="4" id="KW-1185">Reference proteome</keyword>
<keyword evidence="2" id="KW-0732">Signal</keyword>
<proteinExistence type="predicted"/>
<gene>
    <name evidence="3" type="ORF">A3843_06165</name>
</gene>
<evidence type="ECO:0000256" key="1">
    <source>
        <dbReference type="SAM" id="MobiDB-lite"/>
    </source>
</evidence>
<organism evidence="3 4">
    <name type="scientific">Pseudovibrio exalbescens</name>
    <dbReference type="NCBI Taxonomy" id="197461"/>
    <lineage>
        <taxon>Bacteria</taxon>
        <taxon>Pseudomonadati</taxon>
        <taxon>Pseudomonadota</taxon>
        <taxon>Alphaproteobacteria</taxon>
        <taxon>Hyphomicrobiales</taxon>
        <taxon>Stappiaceae</taxon>
        <taxon>Pseudovibrio</taxon>
    </lineage>
</organism>
<feature type="compositionally biased region" description="Basic and acidic residues" evidence="1">
    <location>
        <begin position="76"/>
        <end position="97"/>
    </location>
</feature>
<dbReference type="RefSeq" id="WP_028481390.1">
    <property type="nucleotide sequence ID" value="NZ_LVVZ01000010.1"/>
</dbReference>
<feature type="signal peptide" evidence="2">
    <location>
        <begin position="1"/>
        <end position="23"/>
    </location>
</feature>
<name>A0A1U7JJE2_9HYPH</name>
<sequence length="123" mass="12346">MGKITVPALSAVAALVVAFGVSAAAAQSPRTPSGPAGGGFSPSYGSDAIGTGGPVLGSYPEGMRPKPERPIGAYPDETRIPRARPEVTGKPTSDEFKAPVIPYGNKSDPTAPNADRTGAGNIK</sequence>
<dbReference type="Proteomes" id="UP000185783">
    <property type="component" value="Unassembled WGS sequence"/>
</dbReference>
<evidence type="ECO:0008006" key="5">
    <source>
        <dbReference type="Google" id="ProtNLM"/>
    </source>
</evidence>
<evidence type="ECO:0000256" key="2">
    <source>
        <dbReference type="SAM" id="SignalP"/>
    </source>
</evidence>
<reference evidence="3 4" key="1">
    <citation type="submission" date="2016-03" db="EMBL/GenBank/DDBJ databases">
        <title>Genome sequence of Nesiotobacter sp. nov., a moderately halophilic alphaproteobacterium isolated from the Yellow Sea, China.</title>
        <authorList>
            <person name="Zhang G."/>
            <person name="Zhang R."/>
        </authorList>
    </citation>
    <scope>NUCLEOTIDE SEQUENCE [LARGE SCALE GENOMIC DNA]</scope>
    <source>
        <strain evidence="3 4">WB1-6</strain>
    </source>
</reference>
<protein>
    <recommendedName>
        <fullName evidence="5">Translation initiation factor IF-2</fullName>
    </recommendedName>
</protein>
<feature type="region of interest" description="Disordered" evidence="1">
    <location>
        <begin position="24"/>
        <end position="123"/>
    </location>
</feature>
<comment type="caution">
    <text evidence="3">The sequence shown here is derived from an EMBL/GenBank/DDBJ whole genome shotgun (WGS) entry which is preliminary data.</text>
</comment>
<dbReference type="EMBL" id="LVVZ01000010">
    <property type="protein sequence ID" value="OKL44870.1"/>
    <property type="molecule type" value="Genomic_DNA"/>
</dbReference>
<evidence type="ECO:0000313" key="4">
    <source>
        <dbReference type="Proteomes" id="UP000185783"/>
    </source>
</evidence>
<evidence type="ECO:0000313" key="3">
    <source>
        <dbReference type="EMBL" id="OKL44870.1"/>
    </source>
</evidence>
<dbReference type="AlphaFoldDB" id="A0A1U7JJE2"/>